<dbReference type="Proteomes" id="UP001515480">
    <property type="component" value="Unassembled WGS sequence"/>
</dbReference>
<dbReference type="EMBL" id="JBGBPQ010000005">
    <property type="protein sequence ID" value="KAL1524195.1"/>
    <property type="molecule type" value="Genomic_DNA"/>
</dbReference>
<sequence>MPSPSALLVPFAIVATNGWWALRTPTARRDRAPAVQLLSDWMFVEARGAMPGASRELDAIVDPFGRSLLVGEAQWHRPTSPEALLVLDVALRNHSLLARIPSTSCTGSQATVVRVVEVVNDGMPCVKMVGVGRCIVEGISSKRPRLRVRVRAKSDSLLEGSSLEDAQRTAESIQLLWERSVQLFQRIQGLKLEAKLRSLGSSSSAAMLAIPLEQQLELSKQASGDTGPQPRRLVEVGIDEALSTGVNFTFVVQEAKEQQLDDDLSIAPSSKWLSDNDILYLNGQLSLISFVALRLTRQTAEDVDDFLEDQAVPTSKQAEGVDVLSRLKLCERRLQSKFAEMQAQISLLSLQDPNM</sequence>
<gene>
    <name evidence="1" type="ORF">AB1Y20_019103</name>
</gene>
<comment type="caution">
    <text evidence="1">The sequence shown here is derived from an EMBL/GenBank/DDBJ whole genome shotgun (WGS) entry which is preliminary data.</text>
</comment>
<protein>
    <recommendedName>
        <fullName evidence="3">Lon N-terminal domain-containing protein</fullName>
    </recommendedName>
</protein>
<evidence type="ECO:0000313" key="1">
    <source>
        <dbReference type="EMBL" id="KAL1524195.1"/>
    </source>
</evidence>
<reference evidence="1 2" key="1">
    <citation type="journal article" date="2024" name="Science">
        <title>Giant polyketide synthase enzymes in the biosynthesis of giant marine polyether toxins.</title>
        <authorList>
            <person name="Fallon T.R."/>
            <person name="Shende V.V."/>
            <person name="Wierzbicki I.H."/>
            <person name="Pendleton A.L."/>
            <person name="Watervoot N.F."/>
            <person name="Auber R.P."/>
            <person name="Gonzalez D.J."/>
            <person name="Wisecaver J.H."/>
            <person name="Moore B.S."/>
        </authorList>
    </citation>
    <scope>NUCLEOTIDE SEQUENCE [LARGE SCALE GENOMIC DNA]</scope>
    <source>
        <strain evidence="1 2">12B1</strain>
    </source>
</reference>
<accession>A0AB34JRF9</accession>
<organism evidence="1 2">
    <name type="scientific">Prymnesium parvum</name>
    <name type="common">Toxic golden alga</name>
    <dbReference type="NCBI Taxonomy" id="97485"/>
    <lineage>
        <taxon>Eukaryota</taxon>
        <taxon>Haptista</taxon>
        <taxon>Haptophyta</taxon>
        <taxon>Prymnesiophyceae</taxon>
        <taxon>Prymnesiales</taxon>
        <taxon>Prymnesiaceae</taxon>
        <taxon>Prymnesium</taxon>
    </lineage>
</organism>
<name>A0AB34JRF9_PRYPA</name>
<evidence type="ECO:0000313" key="2">
    <source>
        <dbReference type="Proteomes" id="UP001515480"/>
    </source>
</evidence>
<proteinExistence type="predicted"/>
<evidence type="ECO:0008006" key="3">
    <source>
        <dbReference type="Google" id="ProtNLM"/>
    </source>
</evidence>
<dbReference type="AlphaFoldDB" id="A0AB34JRF9"/>
<keyword evidence="2" id="KW-1185">Reference proteome</keyword>